<dbReference type="Proteomes" id="UP001595693">
    <property type="component" value="Unassembled WGS sequence"/>
</dbReference>
<name>A0ABV8DI38_9BURK</name>
<dbReference type="EMBL" id="JBHSAJ010000166">
    <property type="protein sequence ID" value="MFC3938099.1"/>
    <property type="molecule type" value="Genomic_DNA"/>
</dbReference>
<keyword evidence="2" id="KW-1185">Reference proteome</keyword>
<accession>A0ABV8DI38</accession>
<evidence type="ECO:0000313" key="1">
    <source>
        <dbReference type="EMBL" id="MFC3938099.1"/>
    </source>
</evidence>
<dbReference type="RefSeq" id="WP_156358866.1">
    <property type="nucleotide sequence ID" value="NZ_JAMXAX010000135.1"/>
</dbReference>
<reference evidence="2" key="1">
    <citation type="journal article" date="2019" name="Int. J. Syst. Evol. Microbiol.">
        <title>The Global Catalogue of Microorganisms (GCM) 10K type strain sequencing project: providing services to taxonomists for standard genome sequencing and annotation.</title>
        <authorList>
            <consortium name="The Broad Institute Genomics Platform"/>
            <consortium name="The Broad Institute Genome Sequencing Center for Infectious Disease"/>
            <person name="Wu L."/>
            <person name="Ma J."/>
        </authorList>
    </citation>
    <scope>NUCLEOTIDE SEQUENCE [LARGE SCALE GENOMIC DNA]</scope>
    <source>
        <strain evidence="2">CCUG 2113</strain>
    </source>
</reference>
<proteinExistence type="predicted"/>
<protein>
    <submittedName>
        <fullName evidence="1">Uncharacterized protein</fullName>
    </submittedName>
</protein>
<evidence type="ECO:0000313" key="2">
    <source>
        <dbReference type="Proteomes" id="UP001595693"/>
    </source>
</evidence>
<gene>
    <name evidence="1" type="ORF">ACFOW3_26115</name>
</gene>
<sequence length="681" mass="74950">MSFHSISIYGKISARIGLIRTAGIGKGYVRDHAPRLLNATPFFKVAHPRQASPRLFFRRHRKEGIMRIAVSQADLNSGRFSAISKSLAKAWPHGKLSLMQAQGKLAHLLGYRSLHDLQQAVKAHLLSPPKAATREQITDSVAWKLSRLAPMPLADAREATQGLRLSMLEVDASTPEAKFEESQKSALASGPMLFLDESGTFFGPDWHPRTPELLDCGAPPYSFAVLPDKRAFSWGQLTALVNSLPADFQDDLVMEEGYMGLQPEADVFRAFVMRELLPQAFAPLAQTIKRDKRLPIGLAVHWLMNGENRVIGRVIENWALGGIIPVVYDAQSDDIFEALADLMCGQQVNVPSVPGGAIHINGFLPSYSFQGFDIGADADRLASLPKDTLQPLCAVAYWEKHAVLDAGEGGLFVEQGQLYIRHQQHMFLSPERIPAWLSSDKRIRAVLDNWPGAPGRDVFPAGVEALRSATAAVLQDLYRQSDEAAATWSNDAVIQAALRLAPAKALDQYLDDEAFIEDASERYALKIRGREVKEEVPELHAYEDLTVGIVWSKSVKGLLDMSAIAGILVYSAFCASSVDPESADGAAVGGRSLLLGAQLMAGRLDARDVFTCVQDLVRIERAVDLLESKRQRIFKWRSEEKALQQLRADGHYLIVGEQVPRKKPVGLGELLEKARMSRGSP</sequence>
<organism evidence="1 2">
    <name type="scientific">Acidovorax facilis</name>
    <dbReference type="NCBI Taxonomy" id="12917"/>
    <lineage>
        <taxon>Bacteria</taxon>
        <taxon>Pseudomonadati</taxon>
        <taxon>Pseudomonadota</taxon>
        <taxon>Betaproteobacteria</taxon>
        <taxon>Burkholderiales</taxon>
        <taxon>Comamonadaceae</taxon>
        <taxon>Acidovorax</taxon>
    </lineage>
</organism>
<comment type="caution">
    <text evidence="1">The sequence shown here is derived from an EMBL/GenBank/DDBJ whole genome shotgun (WGS) entry which is preliminary data.</text>
</comment>